<organism evidence="4 5">
    <name type="scientific">Colwellia psychrerythraea</name>
    <name type="common">Vibrio psychroerythus</name>
    <dbReference type="NCBI Taxonomy" id="28229"/>
    <lineage>
        <taxon>Bacteria</taxon>
        <taxon>Pseudomonadati</taxon>
        <taxon>Pseudomonadota</taxon>
        <taxon>Gammaproteobacteria</taxon>
        <taxon>Alteromonadales</taxon>
        <taxon>Colwelliaceae</taxon>
        <taxon>Colwellia</taxon>
    </lineage>
</organism>
<dbReference type="Pfam" id="PF00072">
    <property type="entry name" value="Response_reg"/>
    <property type="match status" value="1"/>
</dbReference>
<dbReference type="EMBL" id="JQED01000005">
    <property type="protein sequence ID" value="KGJ94632.1"/>
    <property type="molecule type" value="Genomic_DNA"/>
</dbReference>
<evidence type="ECO:0000313" key="4">
    <source>
        <dbReference type="EMBL" id="KGJ94632.1"/>
    </source>
</evidence>
<dbReference type="InterPro" id="IPR050595">
    <property type="entry name" value="Bact_response_regulator"/>
</dbReference>
<dbReference type="OrthoDB" id="9808843at2"/>
<evidence type="ECO:0000313" key="5">
    <source>
        <dbReference type="Proteomes" id="UP000029843"/>
    </source>
</evidence>
<dbReference type="RefSeq" id="WP_052056263.1">
    <property type="nucleotide sequence ID" value="NZ_JQED01000005.1"/>
</dbReference>
<name>A0A099KXS5_COLPS</name>
<dbReference type="Gene3D" id="3.40.50.2300">
    <property type="match status" value="1"/>
</dbReference>
<dbReference type="PROSITE" id="PS50110">
    <property type="entry name" value="RESPONSE_REGULATORY"/>
    <property type="match status" value="1"/>
</dbReference>
<sequence length="118" mass="13468">MSIKVVYIDDEEVLCQMFKEYLQSDEFDLAVFTDEESGIAYCNQHHPELIFIDYRLKKQNGTDVAKAITSESIKVLITGELDVAMDACFTDKIDKPYRLSDIKNFITATVAMKSLKKS</sequence>
<protein>
    <submittedName>
        <fullName evidence="4">Response regulator receiver protein</fullName>
    </submittedName>
</protein>
<dbReference type="InterPro" id="IPR001789">
    <property type="entry name" value="Sig_transdc_resp-reg_receiver"/>
</dbReference>
<dbReference type="SMART" id="SM00448">
    <property type="entry name" value="REC"/>
    <property type="match status" value="1"/>
</dbReference>
<evidence type="ECO:0000256" key="2">
    <source>
        <dbReference type="PROSITE-ProRule" id="PRU00169"/>
    </source>
</evidence>
<dbReference type="InterPro" id="IPR011006">
    <property type="entry name" value="CheY-like_superfamily"/>
</dbReference>
<keyword evidence="1 2" id="KW-0597">Phosphoprotein</keyword>
<reference evidence="4 5" key="1">
    <citation type="submission" date="2014-08" db="EMBL/GenBank/DDBJ databases">
        <title>Genomic and Phenotypic Diversity of Colwellia psychrerythraea strains from Disparate Marine Basins.</title>
        <authorList>
            <person name="Techtmann S.M."/>
            <person name="Stelling S.C."/>
            <person name="Utturkar S.M."/>
            <person name="Alshibli N."/>
            <person name="Harris A."/>
            <person name="Brown S.D."/>
            <person name="Hazen T.C."/>
        </authorList>
    </citation>
    <scope>NUCLEOTIDE SEQUENCE [LARGE SCALE GENOMIC DNA]</scope>
    <source>
        <strain evidence="4 5">ND2E</strain>
    </source>
</reference>
<evidence type="ECO:0000259" key="3">
    <source>
        <dbReference type="PROSITE" id="PS50110"/>
    </source>
</evidence>
<dbReference type="GO" id="GO:0000160">
    <property type="term" value="P:phosphorelay signal transduction system"/>
    <property type="evidence" value="ECO:0007669"/>
    <property type="project" value="InterPro"/>
</dbReference>
<feature type="modified residue" description="4-aspartylphosphate" evidence="2">
    <location>
        <position position="53"/>
    </location>
</feature>
<dbReference type="PANTHER" id="PTHR44591:SF3">
    <property type="entry name" value="RESPONSE REGULATORY DOMAIN-CONTAINING PROTEIN"/>
    <property type="match status" value="1"/>
</dbReference>
<dbReference type="Proteomes" id="UP000029843">
    <property type="component" value="Unassembled WGS sequence"/>
</dbReference>
<dbReference type="CDD" id="cd00156">
    <property type="entry name" value="REC"/>
    <property type="match status" value="1"/>
</dbReference>
<accession>A0A099KXS5</accession>
<dbReference type="SUPFAM" id="SSF52172">
    <property type="entry name" value="CheY-like"/>
    <property type="match status" value="1"/>
</dbReference>
<gene>
    <name evidence="4" type="ORF">ND2E_1821</name>
</gene>
<dbReference type="AlphaFoldDB" id="A0A099KXS5"/>
<evidence type="ECO:0000256" key="1">
    <source>
        <dbReference type="ARBA" id="ARBA00022553"/>
    </source>
</evidence>
<dbReference type="PATRIC" id="fig|28229.4.peg.837"/>
<feature type="domain" description="Response regulatory" evidence="3">
    <location>
        <begin position="4"/>
        <end position="110"/>
    </location>
</feature>
<proteinExistence type="predicted"/>
<dbReference type="PANTHER" id="PTHR44591">
    <property type="entry name" value="STRESS RESPONSE REGULATOR PROTEIN 1"/>
    <property type="match status" value="1"/>
</dbReference>
<comment type="caution">
    <text evidence="4">The sequence shown here is derived from an EMBL/GenBank/DDBJ whole genome shotgun (WGS) entry which is preliminary data.</text>
</comment>